<name>A0A6M3JQ08_9ZZZZ</name>
<gene>
    <name evidence="1" type="ORF">MM415A03361_0007</name>
</gene>
<evidence type="ECO:0000313" key="1">
    <source>
        <dbReference type="EMBL" id="QJA71142.1"/>
    </source>
</evidence>
<proteinExistence type="predicted"/>
<organism evidence="1">
    <name type="scientific">viral metagenome</name>
    <dbReference type="NCBI Taxonomy" id="1070528"/>
    <lineage>
        <taxon>unclassified sequences</taxon>
        <taxon>metagenomes</taxon>
        <taxon>organismal metagenomes</taxon>
    </lineage>
</organism>
<dbReference type="AlphaFoldDB" id="A0A6M3JQ08"/>
<protein>
    <submittedName>
        <fullName evidence="1">Uncharacterized protein</fullName>
    </submittedName>
</protein>
<reference evidence="1" key="1">
    <citation type="submission" date="2020-03" db="EMBL/GenBank/DDBJ databases">
        <title>The deep terrestrial virosphere.</title>
        <authorList>
            <person name="Holmfeldt K."/>
            <person name="Nilsson E."/>
            <person name="Simone D."/>
            <person name="Lopez-Fernandez M."/>
            <person name="Wu X."/>
            <person name="de Brujin I."/>
            <person name="Lundin D."/>
            <person name="Andersson A."/>
            <person name="Bertilsson S."/>
            <person name="Dopson M."/>
        </authorList>
    </citation>
    <scope>NUCLEOTIDE SEQUENCE</scope>
    <source>
        <strain evidence="1">MM415A03361</strain>
    </source>
</reference>
<dbReference type="EMBL" id="MT141849">
    <property type="protein sequence ID" value="QJA71142.1"/>
    <property type="molecule type" value="Genomic_DNA"/>
</dbReference>
<sequence>MICLASPTGWCDYDICLDTGYCIYKGEGEEDFDKAFQPKKKGE</sequence>
<accession>A0A6M3JQ08</accession>